<accession>A0ABV4TNE5</accession>
<dbReference type="EMBL" id="JBCFQK010000013">
    <property type="protein sequence ID" value="MFA9194831.1"/>
    <property type="molecule type" value="Genomic_DNA"/>
</dbReference>
<sequence>MEETDEKIVFNIISDKTAILDKNLVTQLIQELSIMITDQDVELTDYFSLEVLVRQERMMLAREIEQKDLVNKIEYKIDKPTDKYLIFFLSNLAKQNTPKILRNGIVPHRLRRIYDGERNQQEILFELSVLDVIKEIVPRIETLQIKSETTKKKADFEQLVYAFLFNLGYNLDYTIQPLRFMDEFTQPYKLGRLRRSSFSDVEPPKRVYLNELILHYQKGISSESIDHQFLSFYHVIEHFYEKIYNDDILNSIRTELTKPSFSYKRGKDISGLVALIQSRLKYKNDEFQLNEPEALELTLKKFVKDIPYLASELTTISPTLIEYFKSNEVPFSRGNRVNFENANTNEVYKNLAKRIYLTRNSIVHSKETDKSKYTPFRDDKELLTEIYLLRLIAEIIIIENSKEL</sequence>
<dbReference type="RefSeq" id="WP_373391970.1">
    <property type="nucleotide sequence ID" value="NZ_JBCFQJ010000013.1"/>
</dbReference>
<protein>
    <recommendedName>
        <fullName evidence="3">Apea-like HEPN domain-containing protein</fullName>
    </recommendedName>
</protein>
<comment type="caution">
    <text evidence="1">The sequence shown here is derived from an EMBL/GenBank/DDBJ whole genome shotgun (WGS) entry which is preliminary data.</text>
</comment>
<evidence type="ECO:0008006" key="3">
    <source>
        <dbReference type="Google" id="ProtNLM"/>
    </source>
</evidence>
<keyword evidence="2" id="KW-1185">Reference proteome</keyword>
<reference evidence="1 2" key="1">
    <citation type="submission" date="2024-04" db="EMBL/GenBank/DDBJ databases">
        <title>New Clade of Flavobacterium.</title>
        <authorList>
            <person name="Matos L."/>
            <person name="Proenca D.N."/>
            <person name="Fransisco R.M."/>
            <person name="Chung A.P."/>
            <person name="Maccario L."/>
            <person name="Sorensen S.J."/>
            <person name="Morais P.V."/>
        </authorList>
    </citation>
    <scope>NUCLEOTIDE SEQUENCE [LARGE SCALE GENOMIC DNA]</scope>
    <source>
        <strain evidence="1 2">FBOR7N2.3</strain>
    </source>
</reference>
<evidence type="ECO:0000313" key="1">
    <source>
        <dbReference type="EMBL" id="MFA9194831.1"/>
    </source>
</evidence>
<name>A0ABV4TNE5_9FLAO</name>
<gene>
    <name evidence="1" type="ORF">AAGV33_10460</name>
</gene>
<organism evidence="1 2">
    <name type="scientific">Flavobacterium magnesitis</name>
    <dbReference type="NCBI Taxonomy" id="3138077"/>
    <lineage>
        <taxon>Bacteria</taxon>
        <taxon>Pseudomonadati</taxon>
        <taxon>Bacteroidota</taxon>
        <taxon>Flavobacteriia</taxon>
        <taxon>Flavobacteriales</taxon>
        <taxon>Flavobacteriaceae</taxon>
        <taxon>Flavobacterium</taxon>
    </lineage>
</organism>
<evidence type="ECO:0000313" key="2">
    <source>
        <dbReference type="Proteomes" id="UP001574170"/>
    </source>
</evidence>
<proteinExistence type="predicted"/>
<dbReference type="Proteomes" id="UP001574170">
    <property type="component" value="Unassembled WGS sequence"/>
</dbReference>